<protein>
    <recommendedName>
        <fullName evidence="4">Lipoprotein</fullName>
    </recommendedName>
</protein>
<dbReference type="Proteomes" id="UP001595969">
    <property type="component" value="Unassembled WGS sequence"/>
</dbReference>
<keyword evidence="1" id="KW-0732">Signal</keyword>
<feature type="chain" id="PRO_5045141808" description="Lipoprotein" evidence="1">
    <location>
        <begin position="25"/>
        <end position="189"/>
    </location>
</feature>
<name>A0ABV9MU32_9ENTE</name>
<gene>
    <name evidence="2" type="ORF">ACFO5I_07020</name>
</gene>
<organism evidence="2 3">
    <name type="scientific">Enterococcus lemanii</name>
    <dbReference type="NCBI Taxonomy" id="1159752"/>
    <lineage>
        <taxon>Bacteria</taxon>
        <taxon>Bacillati</taxon>
        <taxon>Bacillota</taxon>
        <taxon>Bacilli</taxon>
        <taxon>Lactobacillales</taxon>
        <taxon>Enterococcaceae</taxon>
        <taxon>Enterococcus</taxon>
    </lineage>
</organism>
<feature type="signal peptide" evidence="1">
    <location>
        <begin position="1"/>
        <end position="24"/>
    </location>
</feature>
<keyword evidence="3" id="KW-1185">Reference proteome</keyword>
<evidence type="ECO:0000313" key="3">
    <source>
        <dbReference type="Proteomes" id="UP001595969"/>
    </source>
</evidence>
<sequence>MKNSLFLPIVLSVLFLSSCSPKEAQDNTSQESSAEKIELSTKKATKKIIEAEELISKEEAETLTGLKIVDIEKKEEERVGSKICGYLTEGDVMDRTLLQVAIVQQAFMPKEQPNRPEDIFRTTLENFDDKVVVENIGDEAYIFTPGLHILSDGYYTTVSAGNIDKPEVQELIKKAGKLAIENLNKINKG</sequence>
<evidence type="ECO:0000313" key="2">
    <source>
        <dbReference type="EMBL" id="MFC4719482.1"/>
    </source>
</evidence>
<reference evidence="3" key="1">
    <citation type="journal article" date="2019" name="Int. J. Syst. Evol. Microbiol.">
        <title>The Global Catalogue of Microorganisms (GCM) 10K type strain sequencing project: providing services to taxonomists for standard genome sequencing and annotation.</title>
        <authorList>
            <consortium name="The Broad Institute Genomics Platform"/>
            <consortium name="The Broad Institute Genome Sequencing Center for Infectious Disease"/>
            <person name="Wu L."/>
            <person name="Ma J."/>
        </authorList>
    </citation>
    <scope>NUCLEOTIDE SEQUENCE [LARGE SCALE GENOMIC DNA]</scope>
    <source>
        <strain evidence="3">CGMCC 1.19032</strain>
    </source>
</reference>
<proteinExistence type="predicted"/>
<dbReference type="PROSITE" id="PS51257">
    <property type="entry name" value="PROKAR_LIPOPROTEIN"/>
    <property type="match status" value="1"/>
</dbReference>
<evidence type="ECO:0008006" key="4">
    <source>
        <dbReference type="Google" id="ProtNLM"/>
    </source>
</evidence>
<comment type="caution">
    <text evidence="2">The sequence shown here is derived from an EMBL/GenBank/DDBJ whole genome shotgun (WGS) entry which is preliminary data.</text>
</comment>
<dbReference type="EMBL" id="JBHSGS010000040">
    <property type="protein sequence ID" value="MFC4719482.1"/>
    <property type="molecule type" value="Genomic_DNA"/>
</dbReference>
<dbReference type="RefSeq" id="WP_204653142.1">
    <property type="nucleotide sequence ID" value="NZ_JAFBFD010000005.1"/>
</dbReference>
<evidence type="ECO:0000256" key="1">
    <source>
        <dbReference type="SAM" id="SignalP"/>
    </source>
</evidence>
<accession>A0ABV9MU32</accession>